<proteinExistence type="inferred from homology"/>
<dbReference type="OrthoDB" id="7534569at2"/>
<dbReference type="Gene3D" id="3.40.50.970">
    <property type="match status" value="2"/>
</dbReference>
<dbReference type="InterPro" id="IPR012000">
    <property type="entry name" value="Thiamin_PyroP_enz_cen_dom"/>
</dbReference>
<dbReference type="SUPFAM" id="SSF52518">
    <property type="entry name" value="Thiamin diphosphate-binding fold (THDP-binding)"/>
    <property type="match status" value="2"/>
</dbReference>
<dbReference type="CDD" id="cd07035">
    <property type="entry name" value="TPP_PYR_POX_like"/>
    <property type="match status" value="1"/>
</dbReference>
<evidence type="ECO:0000259" key="6">
    <source>
        <dbReference type="Pfam" id="PF02776"/>
    </source>
</evidence>
<feature type="domain" description="Thiamine pyrophosphate enzyme central" evidence="4">
    <location>
        <begin position="212"/>
        <end position="286"/>
    </location>
</feature>
<dbReference type="GO" id="GO:0009099">
    <property type="term" value="P:L-valine biosynthetic process"/>
    <property type="evidence" value="ECO:0007669"/>
    <property type="project" value="TreeGrafter"/>
</dbReference>
<dbReference type="InterPro" id="IPR029061">
    <property type="entry name" value="THDP-binding"/>
</dbReference>
<dbReference type="EMBL" id="FNCS01000001">
    <property type="protein sequence ID" value="SDG27514.1"/>
    <property type="molecule type" value="Genomic_DNA"/>
</dbReference>
<evidence type="ECO:0000256" key="3">
    <source>
        <dbReference type="RuleBase" id="RU362132"/>
    </source>
</evidence>
<organism evidence="7 8">
    <name type="scientific">Pelagibacterium luteolum</name>
    <dbReference type="NCBI Taxonomy" id="440168"/>
    <lineage>
        <taxon>Bacteria</taxon>
        <taxon>Pseudomonadati</taxon>
        <taxon>Pseudomonadota</taxon>
        <taxon>Alphaproteobacteria</taxon>
        <taxon>Hyphomicrobiales</taxon>
        <taxon>Devosiaceae</taxon>
        <taxon>Pelagibacterium</taxon>
    </lineage>
</organism>
<evidence type="ECO:0000259" key="5">
    <source>
        <dbReference type="Pfam" id="PF02775"/>
    </source>
</evidence>
<dbReference type="InterPro" id="IPR011766">
    <property type="entry name" value="TPP_enzyme_TPP-bd"/>
</dbReference>
<keyword evidence="2 3" id="KW-0786">Thiamine pyrophosphate</keyword>
<dbReference type="Gene3D" id="3.40.50.1220">
    <property type="entry name" value="TPP-binding domain"/>
    <property type="match status" value="1"/>
</dbReference>
<accession>A0A1G7SXK3</accession>
<dbReference type="NCBIfam" id="NF006203">
    <property type="entry name" value="PRK08327.1"/>
    <property type="match status" value="1"/>
</dbReference>
<dbReference type="GO" id="GO:0030976">
    <property type="term" value="F:thiamine pyrophosphate binding"/>
    <property type="evidence" value="ECO:0007669"/>
    <property type="project" value="InterPro"/>
</dbReference>
<dbReference type="Pfam" id="PF02775">
    <property type="entry name" value="TPP_enzyme_C"/>
    <property type="match status" value="1"/>
</dbReference>
<dbReference type="CDD" id="cd02002">
    <property type="entry name" value="TPP_BFDC"/>
    <property type="match status" value="1"/>
</dbReference>
<dbReference type="PANTHER" id="PTHR18968:SF13">
    <property type="entry name" value="ACETOLACTATE SYNTHASE CATALYTIC SUBUNIT, MITOCHONDRIAL"/>
    <property type="match status" value="1"/>
</dbReference>
<evidence type="ECO:0000256" key="1">
    <source>
        <dbReference type="ARBA" id="ARBA00007812"/>
    </source>
</evidence>
<evidence type="ECO:0000259" key="4">
    <source>
        <dbReference type="Pfam" id="PF00205"/>
    </source>
</evidence>
<dbReference type="Pfam" id="PF00205">
    <property type="entry name" value="TPP_enzyme_M"/>
    <property type="match status" value="1"/>
</dbReference>
<name>A0A1G7SXK3_9HYPH</name>
<sequence length="561" mass="60307">MPVTLNNLTVAEAYLRLLKLRGIDYLFANAGTDFAPIIEAFASAGSDTNIMPEPILVPHENVAVAMAMGHTLVSGKPQAVMVHVNVGTANALCGIMNANRIQIPMLFTAGRTPILEEGAPGARSGFIHWPQEMYDQGGIVREMVRWDYELRDARQLEAVVDRALAMSGSTPAGPVYLTLPREVLAEKIESITFADMASMRPVVAGLPPSDALDEVAEWLSEAKRPVLVTSATGRTQAALDAVQNFAETFAIPVIPFNPRFVEISHDHPMNMGADLGKFLPDADLVFVSEAIAPWIPSQVRPGDGARIVHIGEDPLFGDLPMRSFAAHGTLAGAPAAIFRELIKRAKVSDTVEIRRAKLHSEKVPTAFTNASDPAEMPTPRQVTQAIARICKGALMFKESPALLDDFGLDAAGQFFFAGAAGGLGWSMGAAMGASLANGRQPVVVTVGDGSYMFNTPLAAHHVAASQAIPMLTVIYNNCAWHAVRRSTHGMYPSGHAKAAPREPLTDFGVDFDYVHMMDVAGGYGERVDRFEQLVPALERAMANLQEGRQALLDVRIAAGRK</sequence>
<evidence type="ECO:0000256" key="2">
    <source>
        <dbReference type="ARBA" id="ARBA00023052"/>
    </source>
</evidence>
<dbReference type="SUPFAM" id="SSF52467">
    <property type="entry name" value="DHS-like NAD/FAD-binding domain"/>
    <property type="match status" value="1"/>
</dbReference>
<comment type="similarity">
    <text evidence="1 3">Belongs to the TPP enzyme family.</text>
</comment>
<protein>
    <submittedName>
        <fullName evidence="7">Acetolactate synthase-1/2/3 large subunit</fullName>
    </submittedName>
</protein>
<dbReference type="GO" id="GO:0009097">
    <property type="term" value="P:isoleucine biosynthetic process"/>
    <property type="evidence" value="ECO:0007669"/>
    <property type="project" value="TreeGrafter"/>
</dbReference>
<dbReference type="InterPro" id="IPR012001">
    <property type="entry name" value="Thiamin_PyroP_enz_TPP-bd_dom"/>
</dbReference>
<gene>
    <name evidence="7" type="ORF">SAMN04487974_101779</name>
</gene>
<reference evidence="7 8" key="1">
    <citation type="submission" date="2016-10" db="EMBL/GenBank/DDBJ databases">
        <authorList>
            <person name="de Groot N.N."/>
        </authorList>
    </citation>
    <scope>NUCLEOTIDE SEQUENCE [LARGE SCALE GENOMIC DNA]</scope>
    <source>
        <strain evidence="7 8">CGMCC 1.10267</strain>
    </source>
</reference>
<dbReference type="RefSeq" id="WP_090591774.1">
    <property type="nucleotide sequence ID" value="NZ_FNCS01000001.1"/>
</dbReference>
<dbReference type="Pfam" id="PF02776">
    <property type="entry name" value="TPP_enzyme_N"/>
    <property type="match status" value="1"/>
</dbReference>
<feature type="domain" description="Thiamine pyrophosphate enzyme TPP-binding" evidence="5">
    <location>
        <begin position="410"/>
        <end position="554"/>
    </location>
</feature>
<evidence type="ECO:0000313" key="7">
    <source>
        <dbReference type="EMBL" id="SDG27514.1"/>
    </source>
</evidence>
<feature type="domain" description="Thiamine pyrophosphate enzyme N-terminal TPP-binding" evidence="6">
    <location>
        <begin position="9"/>
        <end position="136"/>
    </location>
</feature>
<dbReference type="GO" id="GO:0003984">
    <property type="term" value="F:acetolactate synthase activity"/>
    <property type="evidence" value="ECO:0007669"/>
    <property type="project" value="TreeGrafter"/>
</dbReference>
<dbReference type="GO" id="GO:0005948">
    <property type="term" value="C:acetolactate synthase complex"/>
    <property type="evidence" value="ECO:0007669"/>
    <property type="project" value="TreeGrafter"/>
</dbReference>
<dbReference type="GO" id="GO:0000287">
    <property type="term" value="F:magnesium ion binding"/>
    <property type="evidence" value="ECO:0007669"/>
    <property type="project" value="InterPro"/>
</dbReference>
<keyword evidence="8" id="KW-1185">Reference proteome</keyword>
<dbReference type="AlphaFoldDB" id="A0A1G7SXK3"/>
<dbReference type="PANTHER" id="PTHR18968">
    <property type="entry name" value="THIAMINE PYROPHOSPHATE ENZYMES"/>
    <property type="match status" value="1"/>
</dbReference>
<evidence type="ECO:0000313" key="8">
    <source>
        <dbReference type="Proteomes" id="UP000199495"/>
    </source>
</evidence>
<dbReference type="InterPro" id="IPR045229">
    <property type="entry name" value="TPP_enz"/>
</dbReference>
<dbReference type="InterPro" id="IPR029035">
    <property type="entry name" value="DHS-like_NAD/FAD-binding_dom"/>
</dbReference>
<dbReference type="GO" id="GO:0050660">
    <property type="term" value="F:flavin adenine dinucleotide binding"/>
    <property type="evidence" value="ECO:0007669"/>
    <property type="project" value="TreeGrafter"/>
</dbReference>
<dbReference type="STRING" id="440168.SAMN04487974_101779"/>
<dbReference type="Proteomes" id="UP000199495">
    <property type="component" value="Unassembled WGS sequence"/>
</dbReference>